<proteinExistence type="predicted"/>
<keyword evidence="2" id="KW-1185">Reference proteome</keyword>
<comment type="caution">
    <text evidence="1">The sequence shown here is derived from an EMBL/GenBank/DDBJ whole genome shotgun (WGS) entry which is preliminary data.</text>
</comment>
<dbReference type="Proteomes" id="UP000619078">
    <property type="component" value="Unassembled WGS sequence"/>
</dbReference>
<sequence>MSDSNNQSTGPDGTIPVNDAITLTRNWRTYLAASQQGFIAQSFSIPIVDFQNILTYNPDAEAVRAYIGLESATDPLSAKLVLVPVVDGQDVLFIDTTTPGGVGGDPNSSNVYDLTNVCPPTCAATGSPLSE</sequence>
<reference evidence="1" key="1">
    <citation type="submission" date="2020-09" db="EMBL/GenBank/DDBJ databases">
        <title>Novel species of Mucilaginibacter isolated from a glacier on the Tibetan Plateau.</title>
        <authorList>
            <person name="Liu Q."/>
            <person name="Xin Y.-H."/>
        </authorList>
    </citation>
    <scope>NUCLEOTIDE SEQUENCE</scope>
    <source>
        <strain evidence="1">ZB1P21</strain>
    </source>
</reference>
<protein>
    <submittedName>
        <fullName evidence="1">Uncharacterized protein</fullName>
    </submittedName>
</protein>
<name>A0A926NWG5_9SPHI</name>
<evidence type="ECO:0000313" key="1">
    <source>
        <dbReference type="EMBL" id="MBD1395325.1"/>
    </source>
</evidence>
<organism evidence="1 2">
    <name type="scientific">Mucilaginibacter glaciei</name>
    <dbReference type="NCBI Taxonomy" id="2772109"/>
    <lineage>
        <taxon>Bacteria</taxon>
        <taxon>Pseudomonadati</taxon>
        <taxon>Bacteroidota</taxon>
        <taxon>Sphingobacteriia</taxon>
        <taxon>Sphingobacteriales</taxon>
        <taxon>Sphingobacteriaceae</taxon>
        <taxon>Mucilaginibacter</taxon>
    </lineage>
</organism>
<accession>A0A926NWG5</accession>
<dbReference type="EMBL" id="JACWMX010000011">
    <property type="protein sequence ID" value="MBD1395325.1"/>
    <property type="molecule type" value="Genomic_DNA"/>
</dbReference>
<evidence type="ECO:0000313" key="2">
    <source>
        <dbReference type="Proteomes" id="UP000619078"/>
    </source>
</evidence>
<gene>
    <name evidence="1" type="ORF">IDJ76_19640</name>
</gene>
<dbReference type="AlphaFoldDB" id="A0A926NWG5"/>
<dbReference type="RefSeq" id="WP_191165852.1">
    <property type="nucleotide sequence ID" value="NZ_JACWMX010000011.1"/>
</dbReference>